<name>A0A9P9EZI7_9HYPO</name>
<dbReference type="EMBL" id="JAGMUU010000007">
    <property type="protein sequence ID" value="KAH7149326.1"/>
    <property type="molecule type" value="Genomic_DNA"/>
</dbReference>
<sequence>MAMVQLMIWPTTCSGARLSAKEASSLPPRIAPKLTRFTFVAKRNFKTLSGYRVLDFQGLPTHQAVDFTGNFWLLGENLK</sequence>
<comment type="caution">
    <text evidence="1">The sequence shown here is derived from an EMBL/GenBank/DDBJ whole genome shotgun (WGS) entry which is preliminary data.</text>
</comment>
<protein>
    <submittedName>
        <fullName evidence="1">Uncharacterized protein</fullName>
    </submittedName>
</protein>
<dbReference type="AlphaFoldDB" id="A0A9P9EZI7"/>
<proteinExistence type="predicted"/>
<accession>A0A9P9EZI7</accession>
<reference evidence="1" key="1">
    <citation type="journal article" date="2021" name="Nat. Commun.">
        <title>Genetic determinants of endophytism in the Arabidopsis root mycobiome.</title>
        <authorList>
            <person name="Mesny F."/>
            <person name="Miyauchi S."/>
            <person name="Thiergart T."/>
            <person name="Pickel B."/>
            <person name="Atanasova L."/>
            <person name="Karlsson M."/>
            <person name="Huettel B."/>
            <person name="Barry K.W."/>
            <person name="Haridas S."/>
            <person name="Chen C."/>
            <person name="Bauer D."/>
            <person name="Andreopoulos W."/>
            <person name="Pangilinan J."/>
            <person name="LaButti K."/>
            <person name="Riley R."/>
            <person name="Lipzen A."/>
            <person name="Clum A."/>
            <person name="Drula E."/>
            <person name="Henrissat B."/>
            <person name="Kohler A."/>
            <person name="Grigoriev I.V."/>
            <person name="Martin F.M."/>
            <person name="Hacquard S."/>
        </authorList>
    </citation>
    <scope>NUCLEOTIDE SEQUENCE</scope>
    <source>
        <strain evidence="1">MPI-CAGE-AT-0021</strain>
    </source>
</reference>
<organism evidence="1 2">
    <name type="scientific">Dactylonectria estremocensis</name>
    <dbReference type="NCBI Taxonomy" id="1079267"/>
    <lineage>
        <taxon>Eukaryota</taxon>
        <taxon>Fungi</taxon>
        <taxon>Dikarya</taxon>
        <taxon>Ascomycota</taxon>
        <taxon>Pezizomycotina</taxon>
        <taxon>Sordariomycetes</taxon>
        <taxon>Hypocreomycetidae</taxon>
        <taxon>Hypocreales</taxon>
        <taxon>Nectriaceae</taxon>
        <taxon>Dactylonectria</taxon>
    </lineage>
</organism>
<keyword evidence="2" id="KW-1185">Reference proteome</keyword>
<gene>
    <name evidence="1" type="ORF">B0J13DRAFT_302975</name>
</gene>
<evidence type="ECO:0000313" key="2">
    <source>
        <dbReference type="Proteomes" id="UP000717696"/>
    </source>
</evidence>
<dbReference type="Proteomes" id="UP000717696">
    <property type="component" value="Unassembled WGS sequence"/>
</dbReference>
<evidence type="ECO:0000313" key="1">
    <source>
        <dbReference type="EMBL" id="KAH7149326.1"/>
    </source>
</evidence>